<sequence>MESPVSPSISFSSLMSPEGSERNQPVSSTPVNYADPLVPELNGNPLFESGDGDMELIVNGTRFETHRYLIKRFKKWGDTNPKLQSGSTMTITGTASSEDFGRMLRVLYSTLEGPFEFDTLTLVSALHIATEYEYPALRDYAVRHLEQADLTAIKRIELARKFGLTSWEKPAYTELCSRDGAITEEEAGILGMAAFVRVARIREKEQRRRTRADVEQELKLVEVENPRVESVKKDTTILRIGGDESRKESPLHRDDQFGRRDSERNLMDLGKGEGPEPEEAQIQAEVRKNELKPSFMDISITGTYQEDTYESVNWQVGLPTPECDCQYGGEFSAGATHQPCILPPCAVAAFKALQIKQLAHTKSIADLCGFVDGLQAMSKSEPISGQNVHSRIPGRSFIHKEVQVMLSELS</sequence>
<feature type="compositionally biased region" description="Polar residues" evidence="1">
    <location>
        <begin position="22"/>
        <end position="31"/>
    </location>
</feature>
<feature type="compositionally biased region" description="Basic and acidic residues" evidence="1">
    <location>
        <begin position="242"/>
        <end position="274"/>
    </location>
</feature>
<protein>
    <recommendedName>
        <fullName evidence="4">BTB domain-containing protein</fullName>
    </recommendedName>
</protein>
<feature type="compositionally biased region" description="Low complexity" evidence="1">
    <location>
        <begin position="1"/>
        <end position="17"/>
    </location>
</feature>
<dbReference type="InterPro" id="IPR011333">
    <property type="entry name" value="SKP1/BTB/POZ_sf"/>
</dbReference>
<gene>
    <name evidence="2" type="ORF">RDB_LOCUS148323</name>
</gene>
<feature type="region of interest" description="Disordered" evidence="1">
    <location>
        <begin position="1"/>
        <end position="35"/>
    </location>
</feature>
<feature type="region of interest" description="Disordered" evidence="1">
    <location>
        <begin position="242"/>
        <end position="277"/>
    </location>
</feature>
<dbReference type="AlphaFoldDB" id="A0A8H3DFS7"/>
<evidence type="ECO:0008006" key="4">
    <source>
        <dbReference type="Google" id="ProtNLM"/>
    </source>
</evidence>
<proteinExistence type="predicted"/>
<evidence type="ECO:0000313" key="2">
    <source>
        <dbReference type="EMBL" id="CAE6521374.1"/>
    </source>
</evidence>
<reference evidence="2" key="1">
    <citation type="submission" date="2021-01" db="EMBL/GenBank/DDBJ databases">
        <authorList>
            <person name="Kaushik A."/>
        </authorList>
    </citation>
    <scope>NUCLEOTIDE SEQUENCE</scope>
    <source>
        <strain evidence="2">AG6-10EEA</strain>
    </source>
</reference>
<name>A0A8H3DFS7_9AGAM</name>
<dbReference type="EMBL" id="CAJMXA010003885">
    <property type="protein sequence ID" value="CAE6521374.1"/>
    <property type="molecule type" value="Genomic_DNA"/>
</dbReference>
<accession>A0A8H3DFS7</accession>
<dbReference type="Gene3D" id="3.30.710.10">
    <property type="entry name" value="Potassium Channel Kv1.1, Chain A"/>
    <property type="match status" value="1"/>
</dbReference>
<evidence type="ECO:0000256" key="1">
    <source>
        <dbReference type="SAM" id="MobiDB-lite"/>
    </source>
</evidence>
<comment type="caution">
    <text evidence="2">The sequence shown here is derived from an EMBL/GenBank/DDBJ whole genome shotgun (WGS) entry which is preliminary data.</text>
</comment>
<dbReference type="Proteomes" id="UP000663853">
    <property type="component" value="Unassembled WGS sequence"/>
</dbReference>
<evidence type="ECO:0000313" key="3">
    <source>
        <dbReference type="Proteomes" id="UP000663853"/>
    </source>
</evidence>
<organism evidence="2 3">
    <name type="scientific">Rhizoctonia solani</name>
    <dbReference type="NCBI Taxonomy" id="456999"/>
    <lineage>
        <taxon>Eukaryota</taxon>
        <taxon>Fungi</taxon>
        <taxon>Dikarya</taxon>
        <taxon>Basidiomycota</taxon>
        <taxon>Agaricomycotina</taxon>
        <taxon>Agaricomycetes</taxon>
        <taxon>Cantharellales</taxon>
        <taxon>Ceratobasidiaceae</taxon>
        <taxon>Rhizoctonia</taxon>
    </lineage>
</organism>